<evidence type="ECO:0000259" key="1">
    <source>
        <dbReference type="Pfam" id="PF12697"/>
    </source>
</evidence>
<evidence type="ECO:0000313" key="3">
    <source>
        <dbReference type="Proteomes" id="UP000319486"/>
    </source>
</evidence>
<dbReference type="InterPro" id="IPR000073">
    <property type="entry name" value="AB_hydrolase_1"/>
</dbReference>
<dbReference type="AlphaFoldDB" id="A0A502C678"/>
<sequence length="94" mass="10234">MPPSPAPFFAFQRERKHRVFGGAFGTRLPAAAWHDKPSYAIVATGDRELDPATAQRMAKRAGSKVTVLEGGHLVFVARPRAVAHVIETTARAVR</sequence>
<dbReference type="Pfam" id="PF12697">
    <property type="entry name" value="Abhydrolase_6"/>
    <property type="match status" value="1"/>
</dbReference>
<keyword evidence="2" id="KW-0378">Hydrolase</keyword>
<dbReference type="EMBL" id="RCZO01000006">
    <property type="protein sequence ID" value="TPG08154.1"/>
    <property type="molecule type" value="Genomic_DNA"/>
</dbReference>
<evidence type="ECO:0000313" key="2">
    <source>
        <dbReference type="EMBL" id="TPG08154.1"/>
    </source>
</evidence>
<feature type="domain" description="AB hydrolase-1" evidence="1">
    <location>
        <begin position="16"/>
        <end position="84"/>
    </location>
</feature>
<comment type="caution">
    <text evidence="2">The sequence shown here is derived from an EMBL/GenBank/DDBJ whole genome shotgun (WGS) entry which is preliminary data.</text>
</comment>
<dbReference type="SUPFAM" id="SSF53474">
    <property type="entry name" value="alpha/beta-Hydrolases"/>
    <property type="match status" value="1"/>
</dbReference>
<gene>
    <name evidence="2" type="ORF">EAH88_10875</name>
</gene>
<proteinExistence type="predicted"/>
<dbReference type="InterPro" id="IPR052897">
    <property type="entry name" value="Sec-Metab_Biosynth_Hydrolase"/>
</dbReference>
<dbReference type="InterPro" id="IPR029058">
    <property type="entry name" value="AB_hydrolase_fold"/>
</dbReference>
<dbReference type="Proteomes" id="UP000319486">
    <property type="component" value="Unassembled WGS sequence"/>
</dbReference>
<keyword evidence="3" id="KW-1185">Reference proteome</keyword>
<reference evidence="2 3" key="1">
    <citation type="journal article" date="2019" name="Environ. Microbiol.">
        <title>Species interactions and distinct microbial communities in high Arctic permafrost affected cryosols are associated with the CH4 and CO2 gas fluxes.</title>
        <authorList>
            <person name="Altshuler I."/>
            <person name="Hamel J."/>
            <person name="Turney S."/>
            <person name="Magnuson E."/>
            <person name="Levesque R."/>
            <person name="Greer C."/>
            <person name="Whyte L.G."/>
        </authorList>
    </citation>
    <scope>NUCLEOTIDE SEQUENCE [LARGE SCALE GENOMIC DNA]</scope>
    <source>
        <strain evidence="2 3">S13Y</strain>
    </source>
</reference>
<name>A0A502C678_9GAMM</name>
<dbReference type="PANTHER" id="PTHR37017">
    <property type="entry name" value="AB HYDROLASE-1 DOMAIN-CONTAINING PROTEIN-RELATED"/>
    <property type="match status" value="1"/>
</dbReference>
<dbReference type="Gene3D" id="3.40.50.1820">
    <property type="entry name" value="alpha/beta hydrolase"/>
    <property type="match status" value="1"/>
</dbReference>
<protein>
    <submittedName>
        <fullName evidence="2">Alpha/beta hydrolase</fullName>
    </submittedName>
</protein>
<accession>A0A502C678</accession>
<dbReference type="PANTHER" id="PTHR37017:SF11">
    <property type="entry name" value="ESTERASE_LIPASE_THIOESTERASE DOMAIN-CONTAINING PROTEIN"/>
    <property type="match status" value="1"/>
</dbReference>
<dbReference type="GO" id="GO:0016787">
    <property type="term" value="F:hydrolase activity"/>
    <property type="evidence" value="ECO:0007669"/>
    <property type="project" value="UniProtKB-KW"/>
</dbReference>
<organism evidence="2 3">
    <name type="scientific">Rhodanobacter glycinis</name>
    <dbReference type="NCBI Taxonomy" id="582702"/>
    <lineage>
        <taxon>Bacteria</taxon>
        <taxon>Pseudomonadati</taxon>
        <taxon>Pseudomonadota</taxon>
        <taxon>Gammaproteobacteria</taxon>
        <taxon>Lysobacterales</taxon>
        <taxon>Rhodanobacteraceae</taxon>
        <taxon>Rhodanobacter</taxon>
    </lineage>
</organism>